<comment type="subcellular location">
    <subcellularLocation>
        <location evidence="1">Periplasm</location>
    </subcellularLocation>
</comment>
<keyword evidence="7" id="KW-0408">Iron</keyword>
<keyword evidence="5" id="KW-0574">Periplasm</keyword>
<dbReference type="AlphaFoldDB" id="A0A1W1D816"/>
<evidence type="ECO:0000259" key="8">
    <source>
        <dbReference type="PROSITE" id="PS51007"/>
    </source>
</evidence>
<sequence>MNKLALIFTVALAFVSTNTFAAGDAAKGKALSVTCAACHGANGNSMVPNFPKLAGQGESYLFKQLKDFKSGARKDGLMAGIVAGLSEDDMANLSAHFSNQLATQGVASKTANIALGERLYRGGDRARGITACIACHGAKGAGIPSAGFPALASQHAAYTAKQLKDFRQVSINVQTESTTPSRTNDDRKMMIAFTKSLTNTEINALSQYVAGLH</sequence>
<dbReference type="PIRSF" id="PIRSF000005">
    <property type="entry name" value="Cytochrome_c4"/>
    <property type="match status" value="1"/>
</dbReference>
<gene>
    <name evidence="9" type="ORF">MNB_SUP05-4-42</name>
</gene>
<feature type="domain" description="Cytochrome c" evidence="8">
    <location>
        <begin position="111"/>
        <end position="213"/>
    </location>
</feature>
<dbReference type="Gene3D" id="1.10.760.10">
    <property type="entry name" value="Cytochrome c-like domain"/>
    <property type="match status" value="2"/>
</dbReference>
<dbReference type="SUPFAM" id="SSF46626">
    <property type="entry name" value="Cytochrome c"/>
    <property type="match status" value="2"/>
</dbReference>
<feature type="domain" description="Cytochrome c" evidence="8">
    <location>
        <begin position="23"/>
        <end position="101"/>
    </location>
</feature>
<evidence type="ECO:0000256" key="7">
    <source>
        <dbReference type="ARBA" id="ARBA00023004"/>
    </source>
</evidence>
<dbReference type="InterPro" id="IPR050597">
    <property type="entry name" value="Cytochrome_c_Oxidase_Subunit"/>
</dbReference>
<keyword evidence="6" id="KW-0249">Electron transport</keyword>
<dbReference type="InterPro" id="IPR024167">
    <property type="entry name" value="Cytochrome_c4-like"/>
</dbReference>
<evidence type="ECO:0000313" key="9">
    <source>
        <dbReference type="EMBL" id="SFV76582.1"/>
    </source>
</evidence>
<evidence type="ECO:0000256" key="1">
    <source>
        <dbReference type="ARBA" id="ARBA00004418"/>
    </source>
</evidence>
<keyword evidence="4" id="KW-0479">Metal-binding</keyword>
<dbReference type="PROSITE" id="PS51007">
    <property type="entry name" value="CYTC"/>
    <property type="match status" value="2"/>
</dbReference>
<evidence type="ECO:0000256" key="4">
    <source>
        <dbReference type="ARBA" id="ARBA00022723"/>
    </source>
</evidence>
<dbReference type="GO" id="GO:0020037">
    <property type="term" value="F:heme binding"/>
    <property type="evidence" value="ECO:0007669"/>
    <property type="project" value="InterPro"/>
</dbReference>
<dbReference type="PANTHER" id="PTHR33751:SF9">
    <property type="entry name" value="CYTOCHROME C4"/>
    <property type="match status" value="1"/>
</dbReference>
<dbReference type="GO" id="GO:0009055">
    <property type="term" value="F:electron transfer activity"/>
    <property type="evidence" value="ECO:0007669"/>
    <property type="project" value="InterPro"/>
</dbReference>
<evidence type="ECO:0000256" key="2">
    <source>
        <dbReference type="ARBA" id="ARBA00022448"/>
    </source>
</evidence>
<dbReference type="GO" id="GO:0005506">
    <property type="term" value="F:iron ion binding"/>
    <property type="evidence" value="ECO:0007669"/>
    <property type="project" value="InterPro"/>
</dbReference>
<protein>
    <submittedName>
        <fullName evidence="9">Cytochrome c4</fullName>
    </submittedName>
</protein>
<keyword evidence="3" id="KW-0349">Heme</keyword>
<dbReference type="GO" id="GO:0042597">
    <property type="term" value="C:periplasmic space"/>
    <property type="evidence" value="ECO:0007669"/>
    <property type="project" value="UniProtKB-SubCell"/>
</dbReference>
<name>A0A1W1D816_9ZZZZ</name>
<evidence type="ECO:0000256" key="5">
    <source>
        <dbReference type="ARBA" id="ARBA00022764"/>
    </source>
</evidence>
<dbReference type="InterPro" id="IPR009056">
    <property type="entry name" value="Cyt_c-like_dom"/>
</dbReference>
<dbReference type="InterPro" id="IPR036909">
    <property type="entry name" value="Cyt_c-like_dom_sf"/>
</dbReference>
<dbReference type="PANTHER" id="PTHR33751">
    <property type="entry name" value="CBB3-TYPE CYTOCHROME C OXIDASE SUBUNIT FIXP"/>
    <property type="match status" value="1"/>
</dbReference>
<keyword evidence="2" id="KW-0813">Transport</keyword>
<reference evidence="9" key="1">
    <citation type="submission" date="2016-10" db="EMBL/GenBank/DDBJ databases">
        <authorList>
            <person name="de Groot N.N."/>
        </authorList>
    </citation>
    <scope>NUCLEOTIDE SEQUENCE</scope>
</reference>
<dbReference type="Pfam" id="PF00034">
    <property type="entry name" value="Cytochrom_C"/>
    <property type="match status" value="2"/>
</dbReference>
<organism evidence="9">
    <name type="scientific">hydrothermal vent metagenome</name>
    <dbReference type="NCBI Taxonomy" id="652676"/>
    <lineage>
        <taxon>unclassified sequences</taxon>
        <taxon>metagenomes</taxon>
        <taxon>ecological metagenomes</taxon>
    </lineage>
</organism>
<dbReference type="EMBL" id="FPHR01000005">
    <property type="protein sequence ID" value="SFV76582.1"/>
    <property type="molecule type" value="Genomic_DNA"/>
</dbReference>
<accession>A0A1W1D816</accession>
<evidence type="ECO:0000256" key="3">
    <source>
        <dbReference type="ARBA" id="ARBA00022617"/>
    </source>
</evidence>
<evidence type="ECO:0000256" key="6">
    <source>
        <dbReference type="ARBA" id="ARBA00022982"/>
    </source>
</evidence>
<proteinExistence type="predicted"/>